<dbReference type="EMBL" id="WESC01000001">
    <property type="protein sequence ID" value="KAB7742610.1"/>
    <property type="molecule type" value="Genomic_DNA"/>
</dbReference>
<reference evidence="2 3" key="1">
    <citation type="submission" date="2019-09" db="EMBL/GenBank/DDBJ databases">
        <title>Parvibaculum sedimenti sp. nov., isolated from sediment.</title>
        <authorList>
            <person name="Wang Y."/>
        </authorList>
    </citation>
    <scope>NUCLEOTIDE SEQUENCE [LARGE SCALE GENOMIC DNA]</scope>
    <source>
        <strain evidence="2 3">HXT-9</strain>
    </source>
</reference>
<dbReference type="InterPro" id="IPR037523">
    <property type="entry name" value="VOC_core"/>
</dbReference>
<dbReference type="Pfam" id="PF00903">
    <property type="entry name" value="Glyoxalase"/>
    <property type="match status" value="1"/>
</dbReference>
<feature type="domain" description="VOC" evidence="1">
    <location>
        <begin position="4"/>
        <end position="118"/>
    </location>
</feature>
<dbReference type="AlphaFoldDB" id="A0A6N6VQG6"/>
<keyword evidence="3" id="KW-1185">Reference proteome</keyword>
<dbReference type="PANTHER" id="PTHR39175">
    <property type="entry name" value="FAMILY PROTEIN, PUTATIVE (AFU_ORTHOLOGUE AFUA_3G15060)-RELATED"/>
    <property type="match status" value="1"/>
</dbReference>
<evidence type="ECO:0000259" key="1">
    <source>
        <dbReference type="PROSITE" id="PS51819"/>
    </source>
</evidence>
<dbReference type="InterPro" id="IPR004360">
    <property type="entry name" value="Glyas_Fos-R_dOase_dom"/>
</dbReference>
<dbReference type="SUPFAM" id="SSF54593">
    <property type="entry name" value="Glyoxalase/Bleomycin resistance protein/Dihydroxybiphenyl dioxygenase"/>
    <property type="match status" value="1"/>
</dbReference>
<proteinExistence type="predicted"/>
<organism evidence="2 3">
    <name type="scientific">Parvibaculum sedimenti</name>
    <dbReference type="NCBI Taxonomy" id="2608632"/>
    <lineage>
        <taxon>Bacteria</taxon>
        <taxon>Pseudomonadati</taxon>
        <taxon>Pseudomonadota</taxon>
        <taxon>Alphaproteobacteria</taxon>
        <taxon>Hyphomicrobiales</taxon>
        <taxon>Parvibaculaceae</taxon>
        <taxon>Parvibaculum</taxon>
    </lineage>
</organism>
<dbReference type="Proteomes" id="UP000468901">
    <property type="component" value="Unassembled WGS sequence"/>
</dbReference>
<evidence type="ECO:0000313" key="2">
    <source>
        <dbReference type="EMBL" id="KAB7742610.1"/>
    </source>
</evidence>
<sequence length="119" mass="13154">MLTGIDHVQIAIPALGEEEARRFYIDVLGFSEVPKPAELAARGGGWFELGSLRLHLGVDKDFHAASKAHIAFLTSDLATLVARARAGGYRLVEDAPIDGYDRIFVFDPFGNRIELMQRK</sequence>
<accession>A0A6N6VQG6</accession>
<dbReference type="Gene3D" id="3.10.180.10">
    <property type="entry name" value="2,3-Dihydroxybiphenyl 1,2-Dioxygenase, domain 1"/>
    <property type="match status" value="1"/>
</dbReference>
<comment type="caution">
    <text evidence="2">The sequence shown here is derived from an EMBL/GenBank/DDBJ whole genome shotgun (WGS) entry which is preliminary data.</text>
</comment>
<dbReference type="InterPro" id="IPR029068">
    <property type="entry name" value="Glyas_Bleomycin-R_OHBP_Dase"/>
</dbReference>
<dbReference type="PANTHER" id="PTHR39175:SF1">
    <property type="entry name" value="FAMILY PROTEIN, PUTATIVE (AFU_ORTHOLOGUE AFUA_3G15060)-RELATED"/>
    <property type="match status" value="1"/>
</dbReference>
<dbReference type="RefSeq" id="WP_152214164.1">
    <property type="nucleotide sequence ID" value="NZ_JBAQYD010000384.1"/>
</dbReference>
<protein>
    <submittedName>
        <fullName evidence="2">Glyoxalase</fullName>
    </submittedName>
</protein>
<gene>
    <name evidence="2" type="ORF">F2P47_00295</name>
</gene>
<dbReference type="PROSITE" id="PS51819">
    <property type="entry name" value="VOC"/>
    <property type="match status" value="1"/>
</dbReference>
<name>A0A6N6VQG6_9HYPH</name>
<evidence type="ECO:0000313" key="3">
    <source>
        <dbReference type="Proteomes" id="UP000468901"/>
    </source>
</evidence>